<keyword evidence="1" id="KW-0418">Kinase</keyword>
<dbReference type="InterPro" id="IPR027417">
    <property type="entry name" value="P-loop_NTPase"/>
</dbReference>
<keyword evidence="1" id="KW-0808">Transferase</keyword>
<proteinExistence type="predicted"/>
<protein>
    <submittedName>
        <fullName evidence="1">Cytidylate kinase-like protein</fullName>
    </submittedName>
</protein>
<accession>A0A2A9CR42</accession>
<evidence type="ECO:0000313" key="1">
    <source>
        <dbReference type="EMBL" id="PFG16661.1"/>
    </source>
</evidence>
<dbReference type="OrthoDB" id="3823243at2"/>
<dbReference type="Pfam" id="PF13189">
    <property type="entry name" value="Cytidylate_kin2"/>
    <property type="match status" value="1"/>
</dbReference>
<evidence type="ECO:0000313" key="2">
    <source>
        <dbReference type="Proteomes" id="UP000226079"/>
    </source>
</evidence>
<dbReference type="RefSeq" id="WP_098460175.1">
    <property type="nucleotide sequence ID" value="NZ_PDJC01000001.1"/>
</dbReference>
<sequence length="196" mass="21910">MDRSIVINREFGSGGREVGRIIAERTGMDFYDTRILQEAAERQGAPAELLARFDEQVVGGQFFDVTMLGTADPELMTLPYRAYSSIAEVIVCAAQRAPAVFIGRCADRILADQGLRMRSVFIYSTDRQAKIARAIAVDGVDPKHADAHIARMDRSRRRYQQFFTDTKFGDPHSYDLCLNSARLSYRDCADAILASC</sequence>
<dbReference type="GO" id="GO:0016301">
    <property type="term" value="F:kinase activity"/>
    <property type="evidence" value="ECO:0007669"/>
    <property type="project" value="UniProtKB-KW"/>
</dbReference>
<name>A0A2A9CR42_9ACTN</name>
<comment type="caution">
    <text evidence="1">The sequence shown here is derived from an EMBL/GenBank/DDBJ whole genome shotgun (WGS) entry which is preliminary data.</text>
</comment>
<gene>
    <name evidence="1" type="ORF">ATK74_1212</name>
</gene>
<dbReference type="AlphaFoldDB" id="A0A2A9CR42"/>
<keyword evidence="2" id="KW-1185">Reference proteome</keyword>
<organism evidence="1 2">
    <name type="scientific">Propionicimonas paludicola</name>
    <dbReference type="NCBI Taxonomy" id="185243"/>
    <lineage>
        <taxon>Bacteria</taxon>
        <taxon>Bacillati</taxon>
        <taxon>Actinomycetota</taxon>
        <taxon>Actinomycetes</taxon>
        <taxon>Propionibacteriales</taxon>
        <taxon>Nocardioidaceae</taxon>
        <taxon>Propionicimonas</taxon>
    </lineage>
</organism>
<reference evidence="1 2" key="1">
    <citation type="submission" date="2017-10" db="EMBL/GenBank/DDBJ databases">
        <title>Sequencing the genomes of 1000 actinobacteria strains.</title>
        <authorList>
            <person name="Klenk H.-P."/>
        </authorList>
    </citation>
    <scope>NUCLEOTIDE SEQUENCE [LARGE SCALE GENOMIC DNA]</scope>
    <source>
        <strain evidence="1 2">DSM 15597</strain>
    </source>
</reference>
<dbReference type="Gene3D" id="3.40.50.300">
    <property type="entry name" value="P-loop containing nucleotide triphosphate hydrolases"/>
    <property type="match status" value="1"/>
</dbReference>
<dbReference type="EMBL" id="PDJC01000001">
    <property type="protein sequence ID" value="PFG16661.1"/>
    <property type="molecule type" value="Genomic_DNA"/>
</dbReference>
<dbReference type="Proteomes" id="UP000226079">
    <property type="component" value="Unassembled WGS sequence"/>
</dbReference>